<proteinExistence type="predicted"/>
<evidence type="ECO:0000313" key="2">
    <source>
        <dbReference type="EMBL" id="MEJ5946540.1"/>
    </source>
</evidence>
<organism evidence="2 3">
    <name type="scientific">Pseudokineococcus basanitobsidens</name>
    <dbReference type="NCBI Taxonomy" id="1926649"/>
    <lineage>
        <taxon>Bacteria</taxon>
        <taxon>Bacillati</taxon>
        <taxon>Actinomycetota</taxon>
        <taxon>Actinomycetes</taxon>
        <taxon>Kineosporiales</taxon>
        <taxon>Kineosporiaceae</taxon>
        <taxon>Pseudokineococcus</taxon>
    </lineage>
</organism>
<comment type="caution">
    <text evidence="2">The sequence shown here is derived from an EMBL/GenBank/DDBJ whole genome shotgun (WGS) entry which is preliminary data.</text>
</comment>
<name>A0ABU8RN59_9ACTN</name>
<evidence type="ECO:0000256" key="1">
    <source>
        <dbReference type="SAM" id="MobiDB-lite"/>
    </source>
</evidence>
<accession>A0ABU8RN59</accession>
<evidence type="ECO:0000313" key="3">
    <source>
        <dbReference type="Proteomes" id="UP001387100"/>
    </source>
</evidence>
<sequence>MDELVDGDAAAEGAPEPLPLAVPQHLGVDLDPPLREALHELLLDESGQLGQVYRAMVEHPGPVP</sequence>
<dbReference type="EMBL" id="JBBIAA010000025">
    <property type="protein sequence ID" value="MEJ5946540.1"/>
    <property type="molecule type" value="Genomic_DNA"/>
</dbReference>
<gene>
    <name evidence="2" type="ORF">WDZ17_14680</name>
</gene>
<feature type="region of interest" description="Disordered" evidence="1">
    <location>
        <begin position="1"/>
        <end position="20"/>
    </location>
</feature>
<protein>
    <submittedName>
        <fullName evidence="2">Uncharacterized protein</fullName>
    </submittedName>
</protein>
<dbReference type="Proteomes" id="UP001387100">
    <property type="component" value="Unassembled WGS sequence"/>
</dbReference>
<dbReference type="RefSeq" id="WP_339575923.1">
    <property type="nucleotide sequence ID" value="NZ_JBBIAA010000025.1"/>
</dbReference>
<feature type="compositionally biased region" description="Low complexity" evidence="1">
    <location>
        <begin position="7"/>
        <end position="20"/>
    </location>
</feature>
<keyword evidence="3" id="KW-1185">Reference proteome</keyword>
<reference evidence="2 3" key="1">
    <citation type="journal article" date="2017" name="Int. J. Syst. Evol. Microbiol.">
        <title>Pseudokineococcus basanitobsidens sp. nov., isolated from volcanic rock.</title>
        <authorList>
            <person name="Lee D.W."/>
            <person name="Park M.Y."/>
            <person name="Kim J.J."/>
            <person name="Kim B.S."/>
        </authorList>
    </citation>
    <scope>NUCLEOTIDE SEQUENCE [LARGE SCALE GENOMIC DNA]</scope>
    <source>
        <strain evidence="2 3">DSM 103726</strain>
    </source>
</reference>